<comment type="caution">
    <text evidence="1">The sequence shown here is derived from an EMBL/GenBank/DDBJ whole genome shotgun (WGS) entry which is preliminary data.</text>
</comment>
<reference evidence="1" key="1">
    <citation type="submission" date="2016-12" db="EMBL/GenBank/DDBJ databases">
        <authorList>
            <person name="Moulin L."/>
        </authorList>
    </citation>
    <scope>NUCLEOTIDE SEQUENCE [LARGE SCALE GENOMIC DNA]</scope>
    <source>
        <strain evidence="1">STM 7183</strain>
    </source>
</reference>
<evidence type="ECO:0000313" key="1">
    <source>
        <dbReference type="EMBL" id="SIT43766.1"/>
    </source>
</evidence>
<dbReference type="EMBL" id="CYGY02000035">
    <property type="protein sequence ID" value="SIT43766.1"/>
    <property type="molecule type" value="Genomic_DNA"/>
</dbReference>
<proteinExistence type="predicted"/>
<dbReference type="AlphaFoldDB" id="A0A1N7S8P2"/>
<accession>A0A1N7S8P2</accession>
<keyword evidence="2" id="KW-1185">Reference proteome</keyword>
<dbReference type="OrthoDB" id="9108899at2"/>
<sequence>MTTQTRSVAEALPAEIDRVTTVLGHYIEIGPAGAFGAMFIRASLKRATEALASGDVILMIQALEDLKEYRE</sequence>
<protein>
    <submittedName>
        <fullName evidence="1">Uncharacterized protein</fullName>
    </submittedName>
</protein>
<dbReference type="RefSeq" id="WP_143811008.1">
    <property type="nucleotide sequence ID" value="NZ_CYGY02000035.1"/>
</dbReference>
<evidence type="ECO:0000313" key="2">
    <source>
        <dbReference type="Proteomes" id="UP000195569"/>
    </source>
</evidence>
<gene>
    <name evidence="1" type="ORF">BN2476_350282</name>
</gene>
<name>A0A1N7S8P2_9BURK</name>
<dbReference type="Proteomes" id="UP000195569">
    <property type="component" value="Unassembled WGS sequence"/>
</dbReference>
<organism evidence="1 2">
    <name type="scientific">Paraburkholderia piptadeniae</name>
    <dbReference type="NCBI Taxonomy" id="1701573"/>
    <lineage>
        <taxon>Bacteria</taxon>
        <taxon>Pseudomonadati</taxon>
        <taxon>Pseudomonadota</taxon>
        <taxon>Betaproteobacteria</taxon>
        <taxon>Burkholderiales</taxon>
        <taxon>Burkholderiaceae</taxon>
        <taxon>Paraburkholderia</taxon>
    </lineage>
</organism>